<dbReference type="PROSITE" id="PS51192">
    <property type="entry name" value="HELICASE_ATP_BIND_1"/>
    <property type="match status" value="1"/>
</dbReference>
<accession>A0ABQ6VHN3</accession>
<dbReference type="InterPro" id="IPR014001">
    <property type="entry name" value="Helicase_ATP-bd"/>
</dbReference>
<keyword evidence="8" id="KW-1185">Reference proteome</keyword>
<evidence type="ECO:0000259" key="5">
    <source>
        <dbReference type="PROSITE" id="PS51192"/>
    </source>
</evidence>
<dbReference type="Gene3D" id="1.20.120.1080">
    <property type="match status" value="1"/>
</dbReference>
<dbReference type="PROSITE" id="PS51194">
    <property type="entry name" value="HELICASE_CTER"/>
    <property type="match status" value="1"/>
</dbReference>
<dbReference type="InterPro" id="IPR011545">
    <property type="entry name" value="DEAD/DEAH_box_helicase_dom"/>
</dbReference>
<dbReference type="Pfam" id="PF00271">
    <property type="entry name" value="Helicase_C"/>
    <property type="match status" value="1"/>
</dbReference>
<evidence type="ECO:0000256" key="4">
    <source>
        <dbReference type="ARBA" id="ARBA00022840"/>
    </source>
</evidence>
<protein>
    <submittedName>
        <fullName evidence="7">ATP-dependent helicase HrpB</fullName>
    </submittedName>
</protein>
<reference evidence="7 8" key="1">
    <citation type="submission" date="2019-10" db="EMBL/GenBank/DDBJ databases">
        <title>Poseidonibacter ostreae sp. nov., isolated from the gut of the Ostrea denselamellosa.</title>
        <authorList>
            <person name="Choi A."/>
        </authorList>
    </citation>
    <scope>NUCLEOTIDE SEQUENCE [LARGE SCALE GENOMIC DNA]</scope>
    <source>
        <strain evidence="7 8">SJOD-M-5</strain>
    </source>
</reference>
<feature type="domain" description="Helicase ATP-binding" evidence="5">
    <location>
        <begin position="1"/>
        <end position="125"/>
    </location>
</feature>
<evidence type="ECO:0000256" key="3">
    <source>
        <dbReference type="ARBA" id="ARBA00022806"/>
    </source>
</evidence>
<dbReference type="InterPro" id="IPR001650">
    <property type="entry name" value="Helicase_C-like"/>
</dbReference>
<dbReference type="Gene3D" id="3.40.50.300">
    <property type="entry name" value="P-loop containing nucleotide triphosphate hydrolases"/>
    <property type="match status" value="2"/>
</dbReference>
<evidence type="ECO:0000313" key="7">
    <source>
        <dbReference type="EMBL" id="KAB7887216.1"/>
    </source>
</evidence>
<feature type="non-terminal residue" evidence="7">
    <location>
        <position position="778"/>
    </location>
</feature>
<evidence type="ECO:0000313" key="8">
    <source>
        <dbReference type="Proteomes" id="UP000461010"/>
    </source>
</evidence>
<name>A0ABQ6VHN3_9BACT</name>
<dbReference type="InterPro" id="IPR007502">
    <property type="entry name" value="Helicase-assoc_dom"/>
</dbReference>
<dbReference type="EMBL" id="WFKJ01000065">
    <property type="protein sequence ID" value="KAB7887216.1"/>
    <property type="molecule type" value="Genomic_DNA"/>
</dbReference>
<dbReference type="NCBIfam" id="TIGR01970">
    <property type="entry name" value="DEAH_box_HrpB"/>
    <property type="match status" value="1"/>
</dbReference>
<dbReference type="PANTHER" id="PTHR43519:SF1">
    <property type="entry name" value="ATP-DEPENDENT RNA HELICASE HRPB"/>
    <property type="match status" value="1"/>
</dbReference>
<sequence length="778" mass="89110">MLEPRRMAARTLASQMSKLLKEEVGQSVGYQVKMESCFSKKTKILVVTEGILVRKIQNDQALEDVALIIFDEFHERSIYSDLSLALSLQLQEILRDDLKIMLMSATLNSKELSVLLDNAPVITSKGKMFDVENIYLEANIKHPDINSLNTIVLNTILKAIKEDEGDILVFLAGVKEIKELEEKLKLEKIDIFPLYSNLSKEKQDKAIYSKNNRKVILSTNIAQTSLTIEGIKIVIDSGMEKQIRFNPSNDMNHLEYCFISNDSAIQRAGRAGRLSSGKCYRLWHKNRILEESSKPEILRADLSSLLLDLSFFGVKKIQELNFLDIPSSDIIKASSKLLQNIDMLDSKANISRFGEEASSLGVHPRFANMILKANDLGFAYDACLLASLLIEKDIFSKQSFSCDIYERYIVLKEKDFFTQDLNTYTAKQVLKQAMYFYKKLKSLKTIKEEKKSLTKSMLGILLLFAYPNRLAKIRVKDENKYKLSNAKGAIINAKDSLFNSEYLVVPNINAKEKDSIIHLASSINLEDIKKYFSSYLYEKDVISYKKNLNKLDIRTSTYFLELEVSSKVNTNISKDKYPKLFIDLIRKEGLDLLTWSKKAKDLIQRVNFINENKNEFDLDINLPHLDNKSILENIEEFLEPYLQNVKTIKQLEAIDTFSMLQGLIAWDSMQSLDILAPFSIKVPSGSNIKIDYSNTKTPILAVKIQEIFGMKSTPKILNNQLSLQVHLLTPALRPIQITYDLESFWENSYIEVAKELRGKYKKHYWPKNPLEAIATRKT</sequence>
<dbReference type="CDD" id="cd18791">
    <property type="entry name" value="SF2_C_RHA"/>
    <property type="match status" value="1"/>
</dbReference>
<dbReference type="SMART" id="SM00847">
    <property type="entry name" value="HA2"/>
    <property type="match status" value="1"/>
</dbReference>
<proteinExistence type="predicted"/>
<dbReference type="Proteomes" id="UP000461010">
    <property type="component" value="Unassembled WGS sequence"/>
</dbReference>
<evidence type="ECO:0000256" key="1">
    <source>
        <dbReference type="ARBA" id="ARBA00022741"/>
    </source>
</evidence>
<dbReference type="InterPro" id="IPR010225">
    <property type="entry name" value="HrpB"/>
</dbReference>
<dbReference type="GO" id="GO:0004386">
    <property type="term" value="F:helicase activity"/>
    <property type="evidence" value="ECO:0007669"/>
    <property type="project" value="UniProtKB-KW"/>
</dbReference>
<keyword evidence="1" id="KW-0547">Nucleotide-binding</keyword>
<dbReference type="PANTHER" id="PTHR43519">
    <property type="entry name" value="ATP-DEPENDENT RNA HELICASE HRPB"/>
    <property type="match status" value="1"/>
</dbReference>
<dbReference type="InterPro" id="IPR013689">
    <property type="entry name" value="RNA_helicase_ATP-dep_HrpB_C"/>
</dbReference>
<dbReference type="InterPro" id="IPR027417">
    <property type="entry name" value="P-loop_NTPase"/>
</dbReference>
<gene>
    <name evidence="7" type="primary">hrpB</name>
    <name evidence="7" type="ORF">GBG18_14080</name>
</gene>
<dbReference type="SMART" id="SM00490">
    <property type="entry name" value="HELICc"/>
    <property type="match status" value="1"/>
</dbReference>
<comment type="caution">
    <text evidence="7">The sequence shown here is derived from an EMBL/GenBank/DDBJ whole genome shotgun (WGS) entry which is preliminary data.</text>
</comment>
<keyword evidence="2" id="KW-0378">Hydrolase</keyword>
<organism evidence="7 8">
    <name type="scientific">Poseidonibacter ostreae</name>
    <dbReference type="NCBI Taxonomy" id="2654171"/>
    <lineage>
        <taxon>Bacteria</taxon>
        <taxon>Pseudomonadati</taxon>
        <taxon>Campylobacterota</taxon>
        <taxon>Epsilonproteobacteria</taxon>
        <taxon>Campylobacterales</taxon>
        <taxon>Arcobacteraceae</taxon>
        <taxon>Poseidonibacter</taxon>
    </lineage>
</organism>
<dbReference type="Pfam" id="PF08482">
    <property type="entry name" value="HrpB_C"/>
    <property type="match status" value="1"/>
</dbReference>
<dbReference type="Pfam" id="PF00270">
    <property type="entry name" value="DEAD"/>
    <property type="match status" value="1"/>
</dbReference>
<dbReference type="PIRSF" id="PIRSF005496">
    <property type="entry name" value="ATP_hel_hrpB"/>
    <property type="match status" value="1"/>
</dbReference>
<keyword evidence="3 7" id="KW-0347">Helicase</keyword>
<evidence type="ECO:0000256" key="2">
    <source>
        <dbReference type="ARBA" id="ARBA00022801"/>
    </source>
</evidence>
<dbReference type="SUPFAM" id="SSF52540">
    <property type="entry name" value="P-loop containing nucleoside triphosphate hydrolases"/>
    <property type="match status" value="2"/>
</dbReference>
<feature type="domain" description="Helicase C-terminal" evidence="6">
    <location>
        <begin position="152"/>
        <end position="313"/>
    </location>
</feature>
<keyword evidence="4" id="KW-0067">ATP-binding</keyword>
<evidence type="ECO:0000259" key="6">
    <source>
        <dbReference type="PROSITE" id="PS51194"/>
    </source>
</evidence>